<protein>
    <recommendedName>
        <fullName evidence="3">VWFA domain-containing protein</fullName>
    </recommendedName>
</protein>
<evidence type="ECO:0000313" key="2">
    <source>
        <dbReference type="Proteomes" id="UP000245263"/>
    </source>
</evidence>
<name>A0ABM7UF19_9LEPT</name>
<gene>
    <name evidence="1" type="ORF">LPTSP3_g00100</name>
</gene>
<organism evidence="1 2">
    <name type="scientific">Leptospira kobayashii</name>
    <dbReference type="NCBI Taxonomy" id="1917830"/>
    <lineage>
        <taxon>Bacteria</taxon>
        <taxon>Pseudomonadati</taxon>
        <taxon>Spirochaetota</taxon>
        <taxon>Spirochaetia</taxon>
        <taxon>Leptospirales</taxon>
        <taxon>Leptospiraceae</taxon>
        <taxon>Leptospira</taxon>
    </lineage>
</organism>
<evidence type="ECO:0000313" key="1">
    <source>
        <dbReference type="EMBL" id="BDA77080.1"/>
    </source>
</evidence>
<dbReference type="NCBIfam" id="NF047585">
    <property type="entry name" value="LIC10012_fam"/>
    <property type="match status" value="1"/>
</dbReference>
<accession>A0ABM7UF19</accession>
<dbReference type="InterPro" id="IPR058181">
    <property type="entry name" value="LIC10012-like"/>
</dbReference>
<evidence type="ECO:0008006" key="3">
    <source>
        <dbReference type="Google" id="ProtNLM"/>
    </source>
</evidence>
<sequence length="537" mass="61248">MKKTRIILINIFRYHRMNNVLIIALLFSVFPFFEIFAKEISILPASLSGDVPAFLGTKEEASVELAKISRHYLKRNFFTETTDSKSIENFLSSEGFSADTKLTEQNLNLLCIEWDSNFISKDSIDFGNPVLIQTEIYNCKSKSLQQIQSKLISNFILAIEKHIEKSFRFLPPKIHDNRQKRDNVYNEVYFLFDTNASYAYYRKDFVKSVSSLIDMPNLFLGLTIVRKDKILNIASSLEHAEVKKVIEDTTWSGNNSSDVILQSIQSLKLRFTGGKKESRKLFLLLSGASKDKSNAIILALNEIRQLGFQIHIVIPNHSELTVIRELQRIGRSSSAKILGITDYQKIGNEDGYSNLYLNQFNLYTSVLDAPPPFDFNASNYKKWDASIVRAAVDVITPYNMFQAYEKISEKRVLEKSEVKTDIETLLGSEMIREESDTGRYQNALLETKGEAIWIKLPIELNVVPGKEYVIQTTFYGDSLSTWGVKNLPNETSVLRTSSSYPRSLLILPSQSKKFLESNKIKQFSGYLQGVISVVKKK</sequence>
<dbReference type="Proteomes" id="UP000245263">
    <property type="component" value="Chromosome 1"/>
</dbReference>
<keyword evidence="2" id="KW-1185">Reference proteome</keyword>
<dbReference type="EMBL" id="AP025028">
    <property type="protein sequence ID" value="BDA77080.1"/>
    <property type="molecule type" value="Genomic_DNA"/>
</dbReference>
<proteinExistence type="predicted"/>
<reference evidence="1 2" key="1">
    <citation type="submission" date="2021-08" db="EMBL/GenBank/DDBJ databases">
        <title>Complete genome sequence of Leptospira kobayashii strain E30.</title>
        <authorList>
            <person name="Nakao R."/>
            <person name="Nakamura S."/>
            <person name="Masuzawa T."/>
            <person name="Koizumi N."/>
        </authorList>
    </citation>
    <scope>NUCLEOTIDE SEQUENCE [LARGE SCALE GENOMIC DNA]</scope>
    <source>
        <strain evidence="1 2">E30</strain>
    </source>
</reference>